<dbReference type="InterPro" id="IPR013078">
    <property type="entry name" value="His_Pase_superF_clade-1"/>
</dbReference>
<dbReference type="RefSeq" id="WP_344796501.1">
    <property type="nucleotide sequence ID" value="NZ_BAABAU010000003.1"/>
</dbReference>
<proteinExistence type="predicted"/>
<dbReference type="CDD" id="cd07067">
    <property type="entry name" value="HP_PGM_like"/>
    <property type="match status" value="1"/>
</dbReference>
<dbReference type="Pfam" id="PF00300">
    <property type="entry name" value="His_Phos_1"/>
    <property type="match status" value="1"/>
</dbReference>
<dbReference type="Proteomes" id="UP001501594">
    <property type="component" value="Unassembled WGS sequence"/>
</dbReference>
<sequence length="240" mass="25265">MRLLLIRHGQTPANVLGQLDTLVPGAPLTDLGERQAAALPAGLETRGVELPERIVVSTLLRTQLTAAPLAAATGLTPDVLDGLKEIQAGDLELRSDPHSQGLYNATTLAWGRGDLDTEMPGGESGRDFFARFDDAILRSTASGEGVSRVAVVSHGAAIRVWVAQRAAGAVDHFAETHQLLNTGLAHLESLREPDERGRRWRLVSWVREPAGGAGLVDEAADDPTGRDVADPATAPEGSGA</sequence>
<dbReference type="SUPFAM" id="SSF53254">
    <property type="entry name" value="Phosphoglycerate mutase-like"/>
    <property type="match status" value="1"/>
</dbReference>
<organism evidence="2 3">
    <name type="scientific">Frondihabitans peucedani</name>
    <dbReference type="NCBI Taxonomy" id="598626"/>
    <lineage>
        <taxon>Bacteria</taxon>
        <taxon>Bacillati</taxon>
        <taxon>Actinomycetota</taxon>
        <taxon>Actinomycetes</taxon>
        <taxon>Micrococcales</taxon>
        <taxon>Microbacteriaceae</taxon>
        <taxon>Frondihabitans</taxon>
    </lineage>
</organism>
<dbReference type="Gene3D" id="3.40.50.1240">
    <property type="entry name" value="Phosphoglycerate mutase-like"/>
    <property type="match status" value="1"/>
</dbReference>
<dbReference type="PANTHER" id="PTHR48100">
    <property type="entry name" value="BROAD-SPECIFICITY PHOSPHATASE YOR283W-RELATED"/>
    <property type="match status" value="1"/>
</dbReference>
<protein>
    <submittedName>
        <fullName evidence="2">Histidine phosphatase family protein</fullName>
    </submittedName>
</protein>
<evidence type="ECO:0000313" key="3">
    <source>
        <dbReference type="Proteomes" id="UP001501594"/>
    </source>
</evidence>
<evidence type="ECO:0000256" key="1">
    <source>
        <dbReference type="SAM" id="MobiDB-lite"/>
    </source>
</evidence>
<accession>A0ABP8E3H1</accession>
<keyword evidence="3" id="KW-1185">Reference proteome</keyword>
<name>A0ABP8E3H1_9MICO</name>
<dbReference type="PANTHER" id="PTHR48100:SF58">
    <property type="entry name" value="PE-PGRS FAMILY PROTEIN PE_PGRS11"/>
    <property type="match status" value="1"/>
</dbReference>
<dbReference type="InterPro" id="IPR050275">
    <property type="entry name" value="PGM_Phosphatase"/>
</dbReference>
<dbReference type="SMART" id="SM00855">
    <property type="entry name" value="PGAM"/>
    <property type="match status" value="1"/>
</dbReference>
<evidence type="ECO:0000313" key="2">
    <source>
        <dbReference type="EMBL" id="GAA4266797.1"/>
    </source>
</evidence>
<comment type="caution">
    <text evidence="2">The sequence shown here is derived from an EMBL/GenBank/DDBJ whole genome shotgun (WGS) entry which is preliminary data.</text>
</comment>
<gene>
    <name evidence="2" type="ORF">GCM10022256_24090</name>
</gene>
<dbReference type="InterPro" id="IPR029033">
    <property type="entry name" value="His_PPase_superfam"/>
</dbReference>
<dbReference type="EMBL" id="BAABAU010000003">
    <property type="protein sequence ID" value="GAA4266797.1"/>
    <property type="molecule type" value="Genomic_DNA"/>
</dbReference>
<dbReference type="InterPro" id="IPR001345">
    <property type="entry name" value="PG/BPGM_mutase_AS"/>
</dbReference>
<feature type="region of interest" description="Disordered" evidence="1">
    <location>
        <begin position="213"/>
        <end position="240"/>
    </location>
</feature>
<reference evidence="3" key="1">
    <citation type="journal article" date="2019" name="Int. J. Syst. Evol. Microbiol.">
        <title>The Global Catalogue of Microorganisms (GCM) 10K type strain sequencing project: providing services to taxonomists for standard genome sequencing and annotation.</title>
        <authorList>
            <consortium name="The Broad Institute Genomics Platform"/>
            <consortium name="The Broad Institute Genome Sequencing Center for Infectious Disease"/>
            <person name="Wu L."/>
            <person name="Ma J."/>
        </authorList>
    </citation>
    <scope>NUCLEOTIDE SEQUENCE [LARGE SCALE GENOMIC DNA]</scope>
    <source>
        <strain evidence="3">JCM 17442</strain>
    </source>
</reference>
<dbReference type="PROSITE" id="PS00175">
    <property type="entry name" value="PG_MUTASE"/>
    <property type="match status" value="1"/>
</dbReference>